<dbReference type="InterPro" id="IPR003703">
    <property type="entry name" value="Acyl_CoA_thio"/>
</dbReference>
<feature type="domain" description="Acyl-CoA thioesterase 2 C-terminal" evidence="4">
    <location>
        <begin position="188"/>
        <end position="312"/>
    </location>
</feature>
<dbReference type="Gene3D" id="2.40.160.210">
    <property type="entry name" value="Acyl-CoA thioesterase, double hotdog domain"/>
    <property type="match status" value="1"/>
</dbReference>
<dbReference type="PANTHER" id="PTHR11066:SF34">
    <property type="entry name" value="ACYL-COENZYME A THIOESTERASE 8"/>
    <property type="match status" value="1"/>
</dbReference>
<dbReference type="CDD" id="cd03444">
    <property type="entry name" value="Thioesterase_II_repeat1"/>
    <property type="match status" value="1"/>
</dbReference>
<evidence type="ECO:0000256" key="2">
    <source>
        <dbReference type="ARBA" id="ARBA00022801"/>
    </source>
</evidence>
<comment type="similarity">
    <text evidence="1">Belongs to the C/M/P thioester hydrolase family.</text>
</comment>
<proteinExistence type="inferred from homology"/>
<evidence type="ECO:0000313" key="6">
    <source>
        <dbReference type="EMBL" id="STY94439.1"/>
    </source>
</evidence>
<dbReference type="AlphaFoldDB" id="A0A378Q118"/>
<dbReference type="Pfam" id="PF02551">
    <property type="entry name" value="Acyl_CoA_thio"/>
    <property type="match status" value="1"/>
</dbReference>
<dbReference type="GO" id="GO:0005829">
    <property type="term" value="C:cytosol"/>
    <property type="evidence" value="ECO:0007669"/>
    <property type="project" value="TreeGrafter"/>
</dbReference>
<dbReference type="EMBL" id="UGQA01000001">
    <property type="protein sequence ID" value="STY94439.1"/>
    <property type="molecule type" value="Genomic_DNA"/>
</dbReference>
<dbReference type="GO" id="GO:0006637">
    <property type="term" value="P:acyl-CoA metabolic process"/>
    <property type="evidence" value="ECO:0007669"/>
    <property type="project" value="InterPro"/>
</dbReference>
<feature type="domain" description="Acyl-CoA thioesterase-like N-terminal HotDog" evidence="5">
    <location>
        <begin position="56"/>
        <end position="140"/>
    </location>
</feature>
<accession>A0A378Q118</accession>
<feature type="region of interest" description="Disordered" evidence="3">
    <location>
        <begin position="1"/>
        <end position="23"/>
    </location>
</feature>
<dbReference type="Proteomes" id="UP000255193">
    <property type="component" value="Unassembled WGS sequence"/>
</dbReference>
<sequence length="318" mass="35308">MLEPTATPCPSSNQPNAANTPPTDADYRALVAQLLETLTLVPTGAAGGFVGQSYDYVGARIFGGQVLGQALMAASHTVDHAKPCHSLHGYFLRGGDVRRPVYYQVETVRDGRSLSARRVTAQQYDDDQRPTVIFSMMASFSPIEAGLDYHSAMPSYPSPDTLLTEQQIKDSVIGKIPDALRARYMRRRHVEIKPVTPRDPIHPTPMPPKQANWIRIPQLGAQSMQIQQALLAFCSDFYLVGTGLMPHGISFLTKGLQAASIDHSMHFHRPFDLNDWLLYDMWSDNSFSAKSLNHGQLWQHGTLVASVQQEGLMRLHKD</sequence>
<dbReference type="GO" id="GO:0047617">
    <property type="term" value="F:fatty acyl-CoA hydrolase activity"/>
    <property type="evidence" value="ECO:0007669"/>
    <property type="project" value="InterPro"/>
</dbReference>
<protein>
    <submittedName>
        <fullName evidence="6">Acyl-CoA thioesterase 2</fullName>
        <ecNumber evidence="6">3.1.2.-</ecNumber>
    </submittedName>
</protein>
<organism evidence="6 7">
    <name type="scientific">Faucicola atlantae</name>
    <dbReference type="NCBI Taxonomy" id="34059"/>
    <lineage>
        <taxon>Bacteria</taxon>
        <taxon>Pseudomonadati</taxon>
        <taxon>Pseudomonadota</taxon>
        <taxon>Gammaproteobacteria</taxon>
        <taxon>Moraxellales</taxon>
        <taxon>Moraxellaceae</taxon>
        <taxon>Faucicola</taxon>
    </lineage>
</organism>
<keyword evidence="2 6" id="KW-0378">Hydrolase</keyword>
<dbReference type="SUPFAM" id="SSF54637">
    <property type="entry name" value="Thioesterase/thiol ester dehydrase-isomerase"/>
    <property type="match status" value="2"/>
</dbReference>
<evidence type="ECO:0000259" key="4">
    <source>
        <dbReference type="Pfam" id="PF02551"/>
    </source>
</evidence>
<dbReference type="InterPro" id="IPR042171">
    <property type="entry name" value="Acyl-CoA_hotdog"/>
</dbReference>
<name>A0A378Q118_9GAMM</name>
<dbReference type="InterPro" id="IPR029069">
    <property type="entry name" value="HotDog_dom_sf"/>
</dbReference>
<dbReference type="EC" id="3.1.2.-" evidence="6"/>
<reference evidence="6 7" key="1">
    <citation type="submission" date="2018-06" db="EMBL/GenBank/DDBJ databases">
        <authorList>
            <consortium name="Pathogen Informatics"/>
            <person name="Doyle S."/>
        </authorList>
    </citation>
    <scope>NUCLEOTIDE SEQUENCE [LARGE SCALE GENOMIC DNA]</scope>
    <source>
        <strain evidence="6 7">NCTC11091</strain>
    </source>
</reference>
<evidence type="ECO:0000259" key="5">
    <source>
        <dbReference type="Pfam" id="PF13622"/>
    </source>
</evidence>
<evidence type="ECO:0000256" key="3">
    <source>
        <dbReference type="SAM" id="MobiDB-lite"/>
    </source>
</evidence>
<dbReference type="Pfam" id="PF13622">
    <property type="entry name" value="4HBT_3"/>
    <property type="match status" value="1"/>
</dbReference>
<evidence type="ECO:0000313" key="7">
    <source>
        <dbReference type="Proteomes" id="UP000255193"/>
    </source>
</evidence>
<dbReference type="GO" id="GO:0009062">
    <property type="term" value="P:fatty acid catabolic process"/>
    <property type="evidence" value="ECO:0007669"/>
    <property type="project" value="TreeGrafter"/>
</dbReference>
<feature type="compositionally biased region" description="Polar residues" evidence="3">
    <location>
        <begin position="8"/>
        <end position="22"/>
    </location>
</feature>
<dbReference type="RefSeq" id="WP_079352040.1">
    <property type="nucleotide sequence ID" value="NZ_MXAO01000013.1"/>
</dbReference>
<gene>
    <name evidence="6" type="primary">tesB</name>
    <name evidence="6" type="ORF">NCTC11091_00203</name>
</gene>
<dbReference type="CDD" id="cd03445">
    <property type="entry name" value="Thioesterase_II_repeat2"/>
    <property type="match status" value="1"/>
</dbReference>
<evidence type="ECO:0000256" key="1">
    <source>
        <dbReference type="ARBA" id="ARBA00006538"/>
    </source>
</evidence>
<dbReference type="PANTHER" id="PTHR11066">
    <property type="entry name" value="ACYL-COA THIOESTERASE"/>
    <property type="match status" value="1"/>
</dbReference>
<dbReference type="InterPro" id="IPR049449">
    <property type="entry name" value="TesB_ACOT8-like_N"/>
</dbReference>
<dbReference type="InterPro" id="IPR025652">
    <property type="entry name" value="TesB_C"/>
</dbReference>